<organism evidence="2 3">
    <name type="scientific">Lophium mytilinum</name>
    <dbReference type="NCBI Taxonomy" id="390894"/>
    <lineage>
        <taxon>Eukaryota</taxon>
        <taxon>Fungi</taxon>
        <taxon>Dikarya</taxon>
        <taxon>Ascomycota</taxon>
        <taxon>Pezizomycotina</taxon>
        <taxon>Dothideomycetes</taxon>
        <taxon>Pleosporomycetidae</taxon>
        <taxon>Mytilinidiales</taxon>
        <taxon>Mytilinidiaceae</taxon>
        <taxon>Lophium</taxon>
    </lineage>
</organism>
<dbReference type="PANTHER" id="PTHR47843:SF2">
    <property type="entry name" value="BTB DOMAIN-CONTAINING PROTEIN"/>
    <property type="match status" value="1"/>
</dbReference>
<dbReference type="SMART" id="SM00225">
    <property type="entry name" value="BTB"/>
    <property type="match status" value="1"/>
</dbReference>
<dbReference type="Gene3D" id="3.30.710.10">
    <property type="entry name" value="Potassium Channel Kv1.1, Chain A"/>
    <property type="match status" value="1"/>
</dbReference>
<proteinExistence type="predicted"/>
<dbReference type="InterPro" id="IPR011333">
    <property type="entry name" value="SKP1/BTB/POZ_sf"/>
</dbReference>
<evidence type="ECO:0000313" key="3">
    <source>
        <dbReference type="Proteomes" id="UP000799750"/>
    </source>
</evidence>
<dbReference type="PANTHER" id="PTHR47843">
    <property type="entry name" value="BTB DOMAIN-CONTAINING PROTEIN-RELATED"/>
    <property type="match status" value="1"/>
</dbReference>
<dbReference type="OrthoDB" id="194443at2759"/>
<dbReference type="InterPro" id="IPR000210">
    <property type="entry name" value="BTB/POZ_dom"/>
</dbReference>
<name>A0A6A6QNB5_9PEZI</name>
<dbReference type="Pfam" id="PF00651">
    <property type="entry name" value="BTB"/>
    <property type="match status" value="1"/>
</dbReference>
<evidence type="ECO:0000259" key="1">
    <source>
        <dbReference type="PROSITE" id="PS50097"/>
    </source>
</evidence>
<dbReference type="Proteomes" id="UP000799750">
    <property type="component" value="Unassembled WGS sequence"/>
</dbReference>
<feature type="domain" description="BTB" evidence="1">
    <location>
        <begin position="45"/>
        <end position="115"/>
    </location>
</feature>
<protein>
    <recommendedName>
        <fullName evidence="1">BTB domain-containing protein</fullName>
    </recommendedName>
</protein>
<keyword evidence="3" id="KW-1185">Reference proteome</keyword>
<dbReference type="EMBL" id="MU004191">
    <property type="protein sequence ID" value="KAF2493988.1"/>
    <property type="molecule type" value="Genomic_DNA"/>
</dbReference>
<reference evidence="2" key="1">
    <citation type="journal article" date="2020" name="Stud. Mycol.">
        <title>101 Dothideomycetes genomes: a test case for predicting lifestyles and emergence of pathogens.</title>
        <authorList>
            <person name="Haridas S."/>
            <person name="Albert R."/>
            <person name="Binder M."/>
            <person name="Bloem J."/>
            <person name="Labutti K."/>
            <person name="Salamov A."/>
            <person name="Andreopoulos B."/>
            <person name="Baker S."/>
            <person name="Barry K."/>
            <person name="Bills G."/>
            <person name="Bluhm B."/>
            <person name="Cannon C."/>
            <person name="Castanera R."/>
            <person name="Culley D."/>
            <person name="Daum C."/>
            <person name="Ezra D."/>
            <person name="Gonzalez J."/>
            <person name="Henrissat B."/>
            <person name="Kuo A."/>
            <person name="Liang C."/>
            <person name="Lipzen A."/>
            <person name="Lutzoni F."/>
            <person name="Magnuson J."/>
            <person name="Mondo S."/>
            <person name="Nolan M."/>
            <person name="Ohm R."/>
            <person name="Pangilinan J."/>
            <person name="Park H.-J."/>
            <person name="Ramirez L."/>
            <person name="Alfaro M."/>
            <person name="Sun H."/>
            <person name="Tritt A."/>
            <person name="Yoshinaga Y."/>
            <person name="Zwiers L.-H."/>
            <person name="Turgeon B."/>
            <person name="Goodwin S."/>
            <person name="Spatafora J."/>
            <person name="Crous P."/>
            <person name="Grigoriev I."/>
        </authorList>
    </citation>
    <scope>NUCLEOTIDE SEQUENCE</scope>
    <source>
        <strain evidence="2">CBS 269.34</strain>
    </source>
</reference>
<accession>A0A6A6QNB5</accession>
<gene>
    <name evidence="2" type="ORF">BU16DRAFT_619183</name>
</gene>
<sequence>MATPTPATSAMSATPATPATTKDEFVMPVLVPCSHPTPWPPDCFDDIVSVIVGEEKKAFRVHKGVLTYHSAFFAAALDGKFKEGVTQIVELPEDEVSVFQVVYCWLYTGRLYNPPEHPPSSSPSTAAEHFAGAEQVPLFETLICKVFVFADMKIIPELKNKAVDVLHLVTCTNWTFLNHQAHYIYSNTIDGSPLRKVITDFAAKSLGCESFIKFSRGGALYPTAFCLDVIAAIHSQGGKWDHIGREGWAKIDRCLYHDHSGPGGKLRRSHTTA</sequence>
<dbReference type="AlphaFoldDB" id="A0A6A6QNB5"/>
<dbReference type="SUPFAM" id="SSF54695">
    <property type="entry name" value="POZ domain"/>
    <property type="match status" value="1"/>
</dbReference>
<evidence type="ECO:0000313" key="2">
    <source>
        <dbReference type="EMBL" id="KAF2493988.1"/>
    </source>
</evidence>
<dbReference type="PROSITE" id="PS50097">
    <property type="entry name" value="BTB"/>
    <property type="match status" value="1"/>
</dbReference>
<dbReference type="CDD" id="cd18186">
    <property type="entry name" value="BTB_POZ_ZBTB_KLHL-like"/>
    <property type="match status" value="1"/>
</dbReference>